<feature type="binding site" evidence="12">
    <location>
        <begin position="102"/>
        <end position="106"/>
    </location>
    <ligand>
        <name>ATP</name>
        <dbReference type="ChEBI" id="CHEBI:30616"/>
    </ligand>
</feature>
<dbReference type="FunFam" id="3.40.50.300:FF:000429">
    <property type="entry name" value="Preprotein translocase subunit SecA"/>
    <property type="match status" value="1"/>
</dbReference>
<evidence type="ECO:0000256" key="1">
    <source>
        <dbReference type="ARBA" id="ARBA00004170"/>
    </source>
</evidence>
<feature type="binding site" evidence="12">
    <location>
        <position position="490"/>
    </location>
    <ligand>
        <name>ATP</name>
        <dbReference type="ChEBI" id="CHEBI:30616"/>
    </ligand>
</feature>
<sequence length="795" mass="85360">MRDRVRRALQRPGTADLSHHRRAVAAAGEAEARCEALTDAELADTARRAATAAPGRRTDGRADFCAAARESVRRTCGVRLFDEQLYGVLGLLDGLVVQMATGEGKTLCGAVAAAGFALQGRSVHVLSVNDYLARRDRLWTAPLTDLWGVTGDWIEQSHSPDRRRTAYATSVVFGSATEIGFDVLRDRLVRDVADRVLPHADVAIVDEADSVLIDQARVPLVLAGSADGEAFDRALTDLAATLRPGTDVRTDAEQRNIELTDRGVDRVEAALGGIDLYTEEHAPTLAAVHVALHAEFLLARDVDYIVRDRAVELVDPTRGRVAMRQRWPDGIQAAVEAKEGLEASATGAVLDQTTVGGLVERYDRVAGMTGTAVAVAEELREFHALEVAVVAPHRPCVRDDLPDRVVDTASERRDAVVARIVDVHAGGRPVLVGTPDVAASEDLATALRARGVEVAVLNARNDGDEAAVVARAGEPGRVTVSTQMAGRGTDIRLGGVDGTGPAHERVVADGGLYVLGYGRHTSSRLDDQLRGRAGRQGDPGVSEFFVALDDDVITRFGDGAPVAADDPQAARVVDRAQRVAQADELQVHRTTWNYHHLLDQQRARLLEHREQVLTTALASDDLAGRYPEQHAALVAAHGTEAVTRAARLIRLHHLDRRWSEHLAVVAELREGIHLRGLARGMTALSPLDEFHRDAMAALTTLTEDVDRDTGDAFAALDPDGPIEPDAVVPRPSSTWTYLATDTPYGSDAERALSGLVRVVAGRKAATRPGWSPVRIVLGLAVVAMVVAIAFLLVFG</sequence>
<feature type="region of interest" description="Disordered" evidence="13">
    <location>
        <begin position="1"/>
        <end position="20"/>
    </location>
</feature>
<dbReference type="InterPro" id="IPR027417">
    <property type="entry name" value="P-loop_NTPase"/>
</dbReference>
<dbReference type="Pfam" id="PF07517">
    <property type="entry name" value="SecA_DEAD"/>
    <property type="match status" value="1"/>
</dbReference>
<dbReference type="Gene3D" id="1.10.3060.10">
    <property type="entry name" value="Helical scaffold and wing domains of SecA"/>
    <property type="match status" value="1"/>
</dbReference>
<dbReference type="GO" id="GO:0031522">
    <property type="term" value="C:cell envelope Sec protein transport complex"/>
    <property type="evidence" value="ECO:0007669"/>
    <property type="project" value="TreeGrafter"/>
</dbReference>
<dbReference type="EMBL" id="SHKL01000001">
    <property type="protein sequence ID" value="RZT85978.1"/>
    <property type="molecule type" value="Genomic_DNA"/>
</dbReference>
<evidence type="ECO:0000256" key="8">
    <source>
        <dbReference type="ARBA" id="ARBA00022927"/>
    </source>
</evidence>
<dbReference type="InterPro" id="IPR011116">
    <property type="entry name" value="SecA_Wing/Scaffold"/>
</dbReference>
<feature type="domain" description="Helicase C-terminal" evidence="16">
    <location>
        <begin position="400"/>
        <end position="580"/>
    </location>
</feature>
<keyword evidence="5 12" id="KW-0963">Cytoplasm</keyword>
<evidence type="ECO:0000313" key="19">
    <source>
        <dbReference type="Proteomes" id="UP000291591"/>
    </source>
</evidence>
<dbReference type="InterPro" id="IPR020937">
    <property type="entry name" value="SecA_CS"/>
</dbReference>
<feature type="domain" description="SecA family profile" evidence="17">
    <location>
        <begin position="2"/>
        <end position="577"/>
    </location>
</feature>
<dbReference type="Pfam" id="PF07516">
    <property type="entry name" value="SecA_SW"/>
    <property type="match status" value="1"/>
</dbReference>
<comment type="catalytic activity">
    <reaction evidence="12">
        <text>ATP + H2O + cellular proteinSide 1 = ADP + phosphate + cellular proteinSide 2.</text>
        <dbReference type="EC" id="7.4.2.8"/>
    </reaction>
</comment>
<dbReference type="CDD" id="cd18803">
    <property type="entry name" value="SF2_C_secA"/>
    <property type="match status" value="1"/>
</dbReference>
<comment type="subcellular location">
    <subcellularLocation>
        <location evidence="12">Cell membrane</location>
        <topology evidence="12">Peripheral membrane protein</topology>
        <orientation evidence="12">Cytoplasmic side</orientation>
    </subcellularLocation>
    <subcellularLocation>
        <location evidence="12">Cytoplasm</location>
    </subcellularLocation>
    <subcellularLocation>
        <location evidence="1">Membrane</location>
        <topology evidence="1">Peripheral membrane protein</topology>
    </subcellularLocation>
    <text evidence="12">Distribution is 50-50.</text>
</comment>
<comment type="similarity">
    <text evidence="2 12">Belongs to the SecA family.</text>
</comment>
<evidence type="ECO:0000256" key="12">
    <source>
        <dbReference type="HAMAP-Rule" id="MF_01382"/>
    </source>
</evidence>
<evidence type="ECO:0000256" key="4">
    <source>
        <dbReference type="ARBA" id="ARBA00022475"/>
    </source>
</evidence>
<keyword evidence="7 12" id="KW-0067">ATP-binding</keyword>
<dbReference type="InterPro" id="IPR014001">
    <property type="entry name" value="Helicase_ATP-bd"/>
</dbReference>
<keyword evidence="8 12" id="KW-0653">Protein transport</keyword>
<name>A0A4Q7UY36_PSEST</name>
<dbReference type="AlphaFoldDB" id="A0A4Q7UY36"/>
<dbReference type="InterPro" id="IPR000185">
    <property type="entry name" value="SecA"/>
</dbReference>
<dbReference type="InterPro" id="IPR036670">
    <property type="entry name" value="SecA_X-link_sf"/>
</dbReference>
<evidence type="ECO:0000256" key="3">
    <source>
        <dbReference type="ARBA" id="ARBA00022448"/>
    </source>
</evidence>
<evidence type="ECO:0000313" key="18">
    <source>
        <dbReference type="EMBL" id="RZT85978.1"/>
    </source>
</evidence>
<keyword evidence="10 12" id="KW-0811">Translocation</keyword>
<evidence type="ECO:0000256" key="5">
    <source>
        <dbReference type="ARBA" id="ARBA00022490"/>
    </source>
</evidence>
<evidence type="ECO:0000259" key="17">
    <source>
        <dbReference type="PROSITE" id="PS51196"/>
    </source>
</evidence>
<dbReference type="GO" id="GO:0006605">
    <property type="term" value="P:protein targeting"/>
    <property type="evidence" value="ECO:0007669"/>
    <property type="project" value="UniProtKB-UniRule"/>
</dbReference>
<dbReference type="InterPro" id="IPR011115">
    <property type="entry name" value="SecA_DEAD"/>
</dbReference>
<dbReference type="PROSITE" id="PS51192">
    <property type="entry name" value="HELICASE_ATP_BIND_1"/>
    <property type="match status" value="1"/>
</dbReference>
<keyword evidence="3 12" id="KW-0813">Transport</keyword>
<dbReference type="SUPFAM" id="SSF81886">
    <property type="entry name" value="Helical scaffold and wing domains of SecA"/>
    <property type="match status" value="1"/>
</dbReference>
<comment type="caution">
    <text evidence="18">The sequence shown here is derived from an EMBL/GenBank/DDBJ whole genome shotgun (WGS) entry which is preliminary data.</text>
</comment>
<organism evidence="18 19">
    <name type="scientific">Pseudonocardia sediminis</name>
    <dbReference type="NCBI Taxonomy" id="1397368"/>
    <lineage>
        <taxon>Bacteria</taxon>
        <taxon>Bacillati</taxon>
        <taxon>Actinomycetota</taxon>
        <taxon>Actinomycetes</taxon>
        <taxon>Pseudonocardiales</taxon>
        <taxon>Pseudonocardiaceae</taxon>
        <taxon>Pseudonocardia</taxon>
    </lineage>
</organism>
<dbReference type="PROSITE" id="PS01312">
    <property type="entry name" value="SECA"/>
    <property type="match status" value="1"/>
</dbReference>
<keyword evidence="6 12" id="KW-0547">Nucleotide-binding</keyword>
<evidence type="ECO:0000259" key="15">
    <source>
        <dbReference type="PROSITE" id="PS51192"/>
    </source>
</evidence>
<dbReference type="Gene3D" id="3.40.50.300">
    <property type="entry name" value="P-loop containing nucleotide triphosphate hydrolases"/>
    <property type="match status" value="3"/>
</dbReference>
<feature type="transmembrane region" description="Helical" evidence="14">
    <location>
        <begin position="775"/>
        <end position="794"/>
    </location>
</feature>
<evidence type="ECO:0000259" key="16">
    <source>
        <dbReference type="PROSITE" id="PS51194"/>
    </source>
</evidence>
<evidence type="ECO:0000256" key="10">
    <source>
        <dbReference type="ARBA" id="ARBA00023010"/>
    </source>
</evidence>
<evidence type="ECO:0000256" key="14">
    <source>
        <dbReference type="SAM" id="Phobius"/>
    </source>
</evidence>
<dbReference type="CDD" id="cd17928">
    <property type="entry name" value="DEXDc_SecA"/>
    <property type="match status" value="1"/>
</dbReference>
<protein>
    <recommendedName>
        <fullName evidence="12">Protein translocase subunit SecA</fullName>
        <ecNumber evidence="12">7.4.2.8</ecNumber>
    </recommendedName>
</protein>
<dbReference type="PANTHER" id="PTHR30612:SF0">
    <property type="entry name" value="CHLOROPLAST PROTEIN-TRANSPORTING ATPASE"/>
    <property type="match status" value="1"/>
</dbReference>
<dbReference type="GO" id="GO:0017038">
    <property type="term" value="P:protein import"/>
    <property type="evidence" value="ECO:0007669"/>
    <property type="project" value="InterPro"/>
</dbReference>
<keyword evidence="4 12" id="KW-1003">Cell membrane</keyword>
<dbReference type="Proteomes" id="UP000291591">
    <property type="component" value="Unassembled WGS sequence"/>
</dbReference>
<dbReference type="GO" id="GO:0043952">
    <property type="term" value="P:protein transport by the Sec complex"/>
    <property type="evidence" value="ECO:0007669"/>
    <property type="project" value="TreeGrafter"/>
</dbReference>
<keyword evidence="9 12" id="KW-1278">Translocase</keyword>
<evidence type="ECO:0000256" key="6">
    <source>
        <dbReference type="ARBA" id="ARBA00022741"/>
    </source>
</evidence>
<dbReference type="SUPFAM" id="SSF81767">
    <property type="entry name" value="Pre-protein crosslinking domain of SecA"/>
    <property type="match status" value="1"/>
</dbReference>
<evidence type="ECO:0000256" key="2">
    <source>
        <dbReference type="ARBA" id="ARBA00007650"/>
    </source>
</evidence>
<dbReference type="GO" id="GO:0005524">
    <property type="term" value="F:ATP binding"/>
    <property type="evidence" value="ECO:0007669"/>
    <property type="project" value="UniProtKB-UniRule"/>
</dbReference>
<keyword evidence="19" id="KW-1185">Reference proteome</keyword>
<dbReference type="Pfam" id="PF21090">
    <property type="entry name" value="P-loop_SecA"/>
    <property type="match status" value="2"/>
</dbReference>
<dbReference type="PANTHER" id="PTHR30612">
    <property type="entry name" value="SECA INNER MEMBRANE COMPONENT OF SEC PROTEIN SECRETION SYSTEM"/>
    <property type="match status" value="1"/>
</dbReference>
<dbReference type="OrthoDB" id="9805579at2"/>
<dbReference type="SMART" id="SM00957">
    <property type="entry name" value="SecA_DEAD"/>
    <property type="match status" value="1"/>
</dbReference>
<dbReference type="InterPro" id="IPR044722">
    <property type="entry name" value="SecA_SF2_C"/>
</dbReference>
<evidence type="ECO:0000256" key="7">
    <source>
        <dbReference type="ARBA" id="ARBA00022840"/>
    </source>
</evidence>
<dbReference type="HAMAP" id="MF_01382">
    <property type="entry name" value="SecA"/>
    <property type="match status" value="1"/>
</dbReference>
<comment type="function">
    <text evidence="12">Part of the Sec protein translocase complex. Interacts with the SecYEG preprotein conducting channel. Has a central role in coupling the hydrolysis of ATP to the transfer of proteins into and across the cell membrane, serving as an ATP-driven molecular motor driving the stepwise translocation of polypeptide chains across the membrane.</text>
</comment>
<dbReference type="SUPFAM" id="SSF52540">
    <property type="entry name" value="P-loop containing nucleoside triphosphate hydrolases"/>
    <property type="match status" value="2"/>
</dbReference>
<accession>A0A4Q7UY36</accession>
<feature type="domain" description="Helicase ATP-binding" evidence="15">
    <location>
        <begin position="86"/>
        <end position="226"/>
    </location>
</feature>
<dbReference type="Pfam" id="PF01043">
    <property type="entry name" value="SecA_PP_bind"/>
    <property type="match status" value="1"/>
</dbReference>
<dbReference type="InterPro" id="IPR001650">
    <property type="entry name" value="Helicase_C-like"/>
</dbReference>
<dbReference type="PROSITE" id="PS51196">
    <property type="entry name" value="SECA_MOTOR_DEAD"/>
    <property type="match status" value="1"/>
</dbReference>
<dbReference type="GO" id="GO:0008564">
    <property type="term" value="F:protein-exporting ATPase activity"/>
    <property type="evidence" value="ECO:0007669"/>
    <property type="project" value="UniProtKB-EC"/>
</dbReference>
<feature type="binding site" evidence="12">
    <location>
        <position position="84"/>
    </location>
    <ligand>
        <name>ATP</name>
        <dbReference type="ChEBI" id="CHEBI:30616"/>
    </ligand>
</feature>
<dbReference type="EC" id="7.4.2.8" evidence="12"/>
<keyword evidence="11 12" id="KW-0472">Membrane</keyword>
<dbReference type="PROSITE" id="PS51194">
    <property type="entry name" value="HELICASE_CTER"/>
    <property type="match status" value="1"/>
</dbReference>
<keyword evidence="14" id="KW-0812">Transmembrane</keyword>
<keyword evidence="14" id="KW-1133">Transmembrane helix</keyword>
<dbReference type="RefSeq" id="WP_130290355.1">
    <property type="nucleotide sequence ID" value="NZ_SHKL01000001.1"/>
</dbReference>
<gene>
    <name evidence="12" type="primary">secA</name>
    <name evidence="18" type="ORF">EV383_2866</name>
</gene>
<dbReference type="Gene3D" id="3.90.1440.10">
    <property type="entry name" value="SecA, preprotein cross-linking domain"/>
    <property type="match status" value="1"/>
</dbReference>
<dbReference type="InterPro" id="IPR036266">
    <property type="entry name" value="SecA_Wing/Scaffold_sf"/>
</dbReference>
<dbReference type="GO" id="GO:0005886">
    <property type="term" value="C:plasma membrane"/>
    <property type="evidence" value="ECO:0007669"/>
    <property type="project" value="UniProtKB-SubCell"/>
</dbReference>
<comment type="subunit">
    <text evidence="12">Monomer and homodimer. Part of the essential Sec protein translocation apparatus which comprises SecA, SecYEG and auxiliary proteins SecDF. Other proteins may also be involved.</text>
</comment>
<evidence type="ECO:0000256" key="13">
    <source>
        <dbReference type="SAM" id="MobiDB-lite"/>
    </source>
</evidence>
<dbReference type="InterPro" id="IPR011130">
    <property type="entry name" value="SecA_preprotein_X-link_dom"/>
</dbReference>
<dbReference type="InterPro" id="IPR026389">
    <property type="entry name" value="SecA_Actinobact-type"/>
</dbReference>
<dbReference type="GO" id="GO:0005829">
    <property type="term" value="C:cytosol"/>
    <property type="evidence" value="ECO:0007669"/>
    <property type="project" value="TreeGrafter"/>
</dbReference>
<dbReference type="GO" id="GO:0065002">
    <property type="term" value="P:intracellular protein transmembrane transport"/>
    <property type="evidence" value="ECO:0007669"/>
    <property type="project" value="UniProtKB-UniRule"/>
</dbReference>
<dbReference type="PRINTS" id="PR00906">
    <property type="entry name" value="SECA"/>
</dbReference>
<dbReference type="NCBIfam" id="TIGR04221">
    <property type="entry name" value="SecA2_Mycobac"/>
    <property type="match status" value="1"/>
</dbReference>
<dbReference type="InterPro" id="IPR014018">
    <property type="entry name" value="SecA_motor_DEAD"/>
</dbReference>
<dbReference type="SMART" id="SM00958">
    <property type="entry name" value="SecA_PP_bind"/>
    <property type="match status" value="1"/>
</dbReference>
<reference evidence="18 19" key="1">
    <citation type="submission" date="2019-02" db="EMBL/GenBank/DDBJ databases">
        <title>Sequencing the genomes of 1000 actinobacteria strains.</title>
        <authorList>
            <person name="Klenk H.-P."/>
        </authorList>
    </citation>
    <scope>NUCLEOTIDE SEQUENCE [LARGE SCALE GENOMIC DNA]</scope>
    <source>
        <strain evidence="18 19">DSM 45779</strain>
    </source>
</reference>
<evidence type="ECO:0000256" key="9">
    <source>
        <dbReference type="ARBA" id="ARBA00022967"/>
    </source>
</evidence>
<evidence type="ECO:0000256" key="11">
    <source>
        <dbReference type="ARBA" id="ARBA00023136"/>
    </source>
</evidence>
<proteinExistence type="inferred from homology"/>